<evidence type="ECO:0000313" key="3">
    <source>
        <dbReference type="Proteomes" id="UP000605986"/>
    </source>
</evidence>
<evidence type="ECO:0000256" key="1">
    <source>
        <dbReference type="SAM" id="MobiDB-lite"/>
    </source>
</evidence>
<gene>
    <name evidence="2" type="ORF">F53441_11758</name>
</gene>
<keyword evidence="3" id="KW-1185">Reference proteome</keyword>
<dbReference type="OrthoDB" id="4694955at2759"/>
<protein>
    <submittedName>
        <fullName evidence="2">Uncharacterized protein</fullName>
    </submittedName>
</protein>
<comment type="caution">
    <text evidence="2">The sequence shown here is derived from an EMBL/GenBank/DDBJ whole genome shotgun (WGS) entry which is preliminary data.</text>
</comment>
<dbReference type="AlphaFoldDB" id="A0A8H4NYR1"/>
<dbReference type="EMBL" id="JAADJG010000598">
    <property type="protein sequence ID" value="KAF4442472.1"/>
    <property type="molecule type" value="Genomic_DNA"/>
</dbReference>
<name>A0A8H4NYR1_9HYPO</name>
<organism evidence="2 3">
    <name type="scientific">Fusarium austroafricanum</name>
    <dbReference type="NCBI Taxonomy" id="2364996"/>
    <lineage>
        <taxon>Eukaryota</taxon>
        <taxon>Fungi</taxon>
        <taxon>Dikarya</taxon>
        <taxon>Ascomycota</taxon>
        <taxon>Pezizomycotina</taxon>
        <taxon>Sordariomycetes</taxon>
        <taxon>Hypocreomycetidae</taxon>
        <taxon>Hypocreales</taxon>
        <taxon>Nectriaceae</taxon>
        <taxon>Fusarium</taxon>
        <taxon>Fusarium concolor species complex</taxon>
    </lineage>
</organism>
<accession>A0A8H4NYR1</accession>
<dbReference type="Proteomes" id="UP000605986">
    <property type="component" value="Unassembled WGS sequence"/>
</dbReference>
<sequence length="431" mass="50269">MSTLIQEGAILTPDFVIAKEVGSTEHATIFSVHYIGSYDDNPDITYEARCYDFGNIAPNVKSNRARAIRRLSQRTVFSTTVDDLRIIVYRTGNLQCKDMKDQKESNGILPKENPIAEKAPKTSKSKTTRQRESARLRQISRRSRKRGEKEEFKATFQDEDNQYVDLEQSLEQILASYGCKLVKNDLIERAEVDEDEFRFFQMLYLIINYQKGRQEAPSWASLQAMLQAIKYTEAKDEEVVIDGEDALVELIAIKEREIVFLKRTHSMFQPVLKNWHSYLNQVLRYQEKYLLIFGMRYKIPKELSETLRDLTGFTKELEKLQTLQLGEQILKLRWDYMILKEALEGLPHLIEEVERTVQTLRLKLRDARDAREKRDAKQTAKLEKKNLGKKIKNLKKWILLVMPGSPGYYAIEEDIISAEQELERLRLSDDG</sequence>
<proteinExistence type="predicted"/>
<reference evidence="2" key="1">
    <citation type="submission" date="2020-01" db="EMBL/GenBank/DDBJ databases">
        <title>Identification and distribution of gene clusters putatively required for synthesis of sphingolipid metabolism inhibitors in phylogenetically diverse species of the filamentous fungus Fusarium.</title>
        <authorList>
            <person name="Kim H.-S."/>
            <person name="Busman M."/>
            <person name="Brown D.W."/>
            <person name="Divon H."/>
            <person name="Uhlig S."/>
            <person name="Proctor R.H."/>
        </authorList>
    </citation>
    <scope>NUCLEOTIDE SEQUENCE</scope>
    <source>
        <strain evidence="2">NRRL 53441</strain>
    </source>
</reference>
<evidence type="ECO:0000313" key="2">
    <source>
        <dbReference type="EMBL" id="KAF4442472.1"/>
    </source>
</evidence>
<feature type="region of interest" description="Disordered" evidence="1">
    <location>
        <begin position="100"/>
        <end position="151"/>
    </location>
</feature>